<dbReference type="AlphaFoldDB" id="D8LXI5"/>
<dbReference type="RefSeq" id="XP_012895028.1">
    <property type="nucleotide sequence ID" value="XM_013039574.1"/>
</dbReference>
<dbReference type="SUPFAM" id="SSF46579">
    <property type="entry name" value="Prefoldin"/>
    <property type="match status" value="1"/>
</dbReference>
<evidence type="ECO:0000256" key="2">
    <source>
        <dbReference type="ARBA" id="ARBA00023186"/>
    </source>
</evidence>
<protein>
    <submittedName>
        <fullName evidence="3">Uncharacterized protein</fullName>
    </submittedName>
</protein>
<reference evidence="3" key="1">
    <citation type="submission" date="2010-02" db="EMBL/GenBank/DDBJ databases">
        <title>Sequencing and annotation of the Blastocystis hominis genome.</title>
        <authorList>
            <person name="Wincker P."/>
        </authorList>
    </citation>
    <scope>NUCLEOTIDE SEQUENCE</scope>
    <source>
        <strain evidence="3">Singapore isolate B</strain>
    </source>
</reference>
<dbReference type="GO" id="GO:0005737">
    <property type="term" value="C:cytoplasm"/>
    <property type="evidence" value="ECO:0007669"/>
    <property type="project" value="TreeGrafter"/>
</dbReference>
<dbReference type="GO" id="GO:0006457">
    <property type="term" value="P:protein folding"/>
    <property type="evidence" value="ECO:0007669"/>
    <property type="project" value="InterPro"/>
</dbReference>
<dbReference type="EMBL" id="FN668639">
    <property type="protein sequence ID" value="CBK20980.2"/>
    <property type="molecule type" value="Genomic_DNA"/>
</dbReference>
<evidence type="ECO:0000313" key="4">
    <source>
        <dbReference type="Proteomes" id="UP000008312"/>
    </source>
</evidence>
<evidence type="ECO:0000313" key="3">
    <source>
        <dbReference type="EMBL" id="CBK20980.2"/>
    </source>
</evidence>
<accession>D8LXI5</accession>
<dbReference type="GO" id="GO:0007017">
    <property type="term" value="P:microtubule-based process"/>
    <property type="evidence" value="ECO:0007669"/>
    <property type="project" value="TreeGrafter"/>
</dbReference>
<dbReference type="Gene3D" id="1.10.287.370">
    <property type="match status" value="1"/>
</dbReference>
<dbReference type="InterPro" id="IPR009053">
    <property type="entry name" value="Prefoldin"/>
</dbReference>
<evidence type="ECO:0000256" key="1">
    <source>
        <dbReference type="ARBA" id="ARBA00010048"/>
    </source>
</evidence>
<organism evidence="3">
    <name type="scientific">Blastocystis hominis</name>
    <dbReference type="NCBI Taxonomy" id="12968"/>
    <lineage>
        <taxon>Eukaryota</taxon>
        <taxon>Sar</taxon>
        <taxon>Stramenopiles</taxon>
        <taxon>Bigyra</taxon>
        <taxon>Opalozoa</taxon>
        <taxon>Opalinata</taxon>
        <taxon>Blastocystidae</taxon>
        <taxon>Blastocystis</taxon>
    </lineage>
</organism>
<dbReference type="OrthoDB" id="6375174at2759"/>
<dbReference type="GeneID" id="24922345"/>
<dbReference type="CDD" id="cd23156">
    <property type="entry name" value="Prefoldin_3"/>
    <property type="match status" value="1"/>
</dbReference>
<sequence>MAEEGLLSEVSTDILLTENKELGLSGVLFVENVVTFCKKERINIPTLYTLCQVLQSRFVSMRKNMESTINLFLLNITKMKEEINVLELLIQKKEAAEETKNFFNLASLLFVESRIPPQDKCYVKLSPTVIVEMTLEEALKFSQDKLAALTKNEEKIRQQYNYYRDQETILTLNMNRCYAYIQSDLNKSK</sequence>
<comment type="similarity">
    <text evidence="1">Belongs to the prefoldin subunit alpha family.</text>
</comment>
<dbReference type="GO" id="GO:0015631">
    <property type="term" value="F:tubulin binding"/>
    <property type="evidence" value="ECO:0007669"/>
    <property type="project" value="TreeGrafter"/>
</dbReference>
<dbReference type="InterPro" id="IPR016655">
    <property type="entry name" value="PFD3"/>
</dbReference>
<gene>
    <name evidence="3" type="ORF">GSBLH_T00006220001</name>
</gene>
<dbReference type="InParanoid" id="D8LXI5"/>
<dbReference type="PANTHER" id="PTHR12409:SF0">
    <property type="entry name" value="PREFOLDIN SUBUNIT 3"/>
    <property type="match status" value="1"/>
</dbReference>
<dbReference type="Pfam" id="PF02996">
    <property type="entry name" value="Prefoldin"/>
    <property type="match status" value="1"/>
</dbReference>
<dbReference type="GO" id="GO:0007021">
    <property type="term" value="P:tubulin complex assembly"/>
    <property type="evidence" value="ECO:0007669"/>
    <property type="project" value="TreeGrafter"/>
</dbReference>
<proteinExistence type="inferred from homology"/>
<name>D8LXI5_BLAHO</name>
<dbReference type="Proteomes" id="UP000008312">
    <property type="component" value="Unassembled WGS sequence"/>
</dbReference>
<dbReference type="InterPro" id="IPR004127">
    <property type="entry name" value="Prefoldin_subunit_alpha"/>
</dbReference>
<dbReference type="GO" id="GO:0016272">
    <property type="term" value="C:prefoldin complex"/>
    <property type="evidence" value="ECO:0007669"/>
    <property type="project" value="InterPro"/>
</dbReference>
<keyword evidence="4" id="KW-1185">Reference proteome</keyword>
<keyword evidence="2" id="KW-0143">Chaperone</keyword>
<dbReference type="PANTHER" id="PTHR12409">
    <property type="entry name" value="PREFOLDIN SUBUNIT 3"/>
    <property type="match status" value="1"/>
</dbReference>